<name>A0AAV7JDQ8_9METZ</name>
<dbReference type="SMART" id="SM00252">
    <property type="entry name" value="SH2"/>
    <property type="match status" value="1"/>
</dbReference>
<dbReference type="InterPro" id="IPR029071">
    <property type="entry name" value="Ubiquitin-like_domsf"/>
</dbReference>
<evidence type="ECO:0000313" key="8">
    <source>
        <dbReference type="EMBL" id="KAI6646594.1"/>
    </source>
</evidence>
<evidence type="ECO:0000256" key="3">
    <source>
        <dbReference type="PROSITE-ProRule" id="PRU00191"/>
    </source>
</evidence>
<dbReference type="InterPro" id="IPR039664">
    <property type="entry name" value="GRB/APBB1IP"/>
</dbReference>
<evidence type="ECO:0000259" key="7">
    <source>
        <dbReference type="PROSITE" id="PS50200"/>
    </source>
</evidence>
<dbReference type="SUPFAM" id="SSF55550">
    <property type="entry name" value="SH2 domain"/>
    <property type="match status" value="1"/>
</dbReference>
<proteinExistence type="inferred from homology"/>
<sequence>MKVASKQKIVIKAFNEDMSSKTVVVDDDMQSWYVSQMLIMKNHTTDSPNWGLIEFLPEFSLQRMLEDHETVVDAYQAWPRETQNMFIFKNDEYKYDLFHRPYEYFPAELCLSNEQAKNTKDPRTERARKMLINEYFSEQGRIPELEGHLFIKEGKKPWKRLFVLLRGSGIYYSNRGKSKQSKHLVSFCSLNDHDVYIANNYKKIASAPKNYCFVLKPQARHLTVGWGDMRYFCAPNKRLMFSWMAGIRLVKHGGPQLKENFVSMQNKEYKLAQIEKESEDQFHEGTSPPQTGKLNRVSSMPASATAQISITEPKRQLTYTSSQPHEPKAPVPYNQTSRRISIMSPTETPTPTPAGEMPSITLQHPGAFPLPIPATQLPLQPPGNDSIQITPHKSTLPLPPPVAGIQPPPPLINQRPIAPKPSKKPLFIPRSEQESKYNPNSPMMPRKNTNIVPPQTGNMLYPIPNIPEKKRISSPIQPQLISHQTPNSRSVQHHIPQFIPVSNVAPPTKSRPGASPNFQDKTWFHGPIPRDEAARRIASMGKEDGIFLVRESTTYRGSYVLTMLSNNQLRNFQIQNHGDLNNPMYGIDDGPRFISVDEMIQHYSSFDDRLPCKLTHCCIKPDFSTKV</sequence>
<dbReference type="InterPro" id="IPR000980">
    <property type="entry name" value="SH2"/>
</dbReference>
<dbReference type="PROSITE" id="PS50001">
    <property type="entry name" value="SH2"/>
    <property type="match status" value="1"/>
</dbReference>
<feature type="domain" description="SH2" evidence="5">
    <location>
        <begin position="523"/>
        <end position="618"/>
    </location>
</feature>
<evidence type="ECO:0000313" key="9">
    <source>
        <dbReference type="Proteomes" id="UP001165289"/>
    </source>
</evidence>
<evidence type="ECO:0000259" key="6">
    <source>
        <dbReference type="PROSITE" id="PS50003"/>
    </source>
</evidence>
<keyword evidence="8" id="KW-0675">Receptor</keyword>
<dbReference type="Pfam" id="PF00017">
    <property type="entry name" value="SH2"/>
    <property type="match status" value="1"/>
</dbReference>
<gene>
    <name evidence="8" type="ORF">LOD99_12715</name>
</gene>
<accession>A0AAV7JDQ8</accession>
<dbReference type="InterPro" id="IPR011993">
    <property type="entry name" value="PH-like_dom_sf"/>
</dbReference>
<dbReference type="EMBL" id="JAKMXF010000354">
    <property type="protein sequence ID" value="KAI6646594.1"/>
    <property type="molecule type" value="Genomic_DNA"/>
</dbReference>
<dbReference type="Proteomes" id="UP001165289">
    <property type="component" value="Unassembled WGS sequence"/>
</dbReference>
<dbReference type="InterPro" id="IPR036860">
    <property type="entry name" value="SH2_dom_sf"/>
</dbReference>
<feature type="region of interest" description="Disordered" evidence="4">
    <location>
        <begin position="277"/>
        <end position="333"/>
    </location>
</feature>
<organism evidence="8 9">
    <name type="scientific">Oopsacas minuta</name>
    <dbReference type="NCBI Taxonomy" id="111878"/>
    <lineage>
        <taxon>Eukaryota</taxon>
        <taxon>Metazoa</taxon>
        <taxon>Porifera</taxon>
        <taxon>Hexactinellida</taxon>
        <taxon>Hexasterophora</taxon>
        <taxon>Lyssacinosida</taxon>
        <taxon>Leucopsacidae</taxon>
        <taxon>Oopsacas</taxon>
    </lineage>
</organism>
<feature type="domain" description="PH" evidence="6">
    <location>
        <begin position="142"/>
        <end position="252"/>
    </location>
</feature>
<feature type="region of interest" description="Disordered" evidence="4">
    <location>
        <begin position="506"/>
        <end position="526"/>
    </location>
</feature>
<dbReference type="SUPFAM" id="SSF54236">
    <property type="entry name" value="Ubiquitin-like"/>
    <property type="match status" value="1"/>
</dbReference>
<dbReference type="PRINTS" id="PR00401">
    <property type="entry name" value="SH2DOMAIN"/>
</dbReference>
<dbReference type="CDD" id="cd17112">
    <property type="entry name" value="RA_MRL_like"/>
    <property type="match status" value="1"/>
</dbReference>
<dbReference type="InterPro" id="IPR000159">
    <property type="entry name" value="RA_dom"/>
</dbReference>
<dbReference type="Pfam" id="PF21989">
    <property type="entry name" value="RA_2"/>
    <property type="match status" value="1"/>
</dbReference>
<dbReference type="PROSITE" id="PS50003">
    <property type="entry name" value="PH_DOMAIN"/>
    <property type="match status" value="1"/>
</dbReference>
<dbReference type="InterPro" id="IPR001849">
    <property type="entry name" value="PH_domain"/>
</dbReference>
<dbReference type="CDD" id="cd01259">
    <property type="entry name" value="PH_APBB1IP"/>
    <property type="match status" value="1"/>
</dbReference>
<dbReference type="Gene3D" id="3.30.505.10">
    <property type="entry name" value="SH2 domain"/>
    <property type="match status" value="1"/>
</dbReference>
<evidence type="ECO:0000259" key="5">
    <source>
        <dbReference type="PROSITE" id="PS50001"/>
    </source>
</evidence>
<dbReference type="Gene3D" id="2.30.29.30">
    <property type="entry name" value="Pleckstrin-homology domain (PH domain)/Phosphotyrosine-binding domain (PTB)"/>
    <property type="match status" value="1"/>
</dbReference>
<protein>
    <submittedName>
        <fullName evidence="8">Growth factor receptor-bound protein 14-like</fullName>
    </submittedName>
</protein>
<dbReference type="SUPFAM" id="SSF50729">
    <property type="entry name" value="PH domain-like"/>
    <property type="match status" value="1"/>
</dbReference>
<dbReference type="PANTHER" id="PTHR11243">
    <property type="entry name" value="GROWTH FACTOR RECEPTOR-BOUND PROTEIN"/>
    <property type="match status" value="1"/>
</dbReference>
<dbReference type="Gene3D" id="3.10.20.90">
    <property type="entry name" value="Phosphatidylinositol 3-kinase Catalytic Subunit, Chain A, domain 1"/>
    <property type="match status" value="1"/>
</dbReference>
<comment type="similarity">
    <text evidence="1">Belongs to the GRB7/10/14 family.</text>
</comment>
<comment type="caution">
    <text evidence="8">The sequence shown here is derived from an EMBL/GenBank/DDBJ whole genome shotgun (WGS) entry which is preliminary data.</text>
</comment>
<evidence type="ECO:0000256" key="4">
    <source>
        <dbReference type="SAM" id="MobiDB-lite"/>
    </source>
</evidence>
<dbReference type="PANTHER" id="PTHR11243:SF23">
    <property type="entry name" value="LD06925P"/>
    <property type="match status" value="1"/>
</dbReference>
<dbReference type="GO" id="GO:0007165">
    <property type="term" value="P:signal transduction"/>
    <property type="evidence" value="ECO:0007669"/>
    <property type="project" value="InterPro"/>
</dbReference>
<feature type="domain" description="Ras-associating" evidence="7">
    <location>
        <begin position="1"/>
        <end position="93"/>
    </location>
</feature>
<dbReference type="AlphaFoldDB" id="A0AAV7JDQ8"/>
<evidence type="ECO:0000256" key="1">
    <source>
        <dbReference type="ARBA" id="ARBA00006708"/>
    </source>
</evidence>
<dbReference type="PROSITE" id="PS50200">
    <property type="entry name" value="RA"/>
    <property type="match status" value="1"/>
</dbReference>
<evidence type="ECO:0000256" key="2">
    <source>
        <dbReference type="ARBA" id="ARBA00022999"/>
    </source>
</evidence>
<dbReference type="InterPro" id="IPR039665">
    <property type="entry name" value="PH_APBB1IP"/>
</dbReference>
<dbReference type="Pfam" id="PF00169">
    <property type="entry name" value="PH"/>
    <property type="match status" value="1"/>
</dbReference>
<feature type="compositionally biased region" description="Polar residues" evidence="4">
    <location>
        <begin position="287"/>
        <end position="310"/>
    </location>
</feature>
<reference evidence="8 9" key="1">
    <citation type="journal article" date="2023" name="BMC Biol.">
        <title>The compact genome of the sponge Oopsacas minuta (Hexactinellida) is lacking key metazoan core genes.</title>
        <authorList>
            <person name="Santini S."/>
            <person name="Schenkelaars Q."/>
            <person name="Jourda C."/>
            <person name="Duchesne M."/>
            <person name="Belahbib H."/>
            <person name="Rocher C."/>
            <person name="Selva M."/>
            <person name="Riesgo A."/>
            <person name="Vervoort M."/>
            <person name="Leys S.P."/>
            <person name="Kodjabachian L."/>
            <person name="Le Bivic A."/>
            <person name="Borchiellini C."/>
            <person name="Claverie J.M."/>
            <person name="Renard E."/>
        </authorList>
    </citation>
    <scope>NUCLEOTIDE SEQUENCE [LARGE SCALE GENOMIC DNA]</scope>
    <source>
        <strain evidence="8">SPO-2</strain>
    </source>
</reference>
<dbReference type="SMART" id="SM00233">
    <property type="entry name" value="PH"/>
    <property type="match status" value="1"/>
</dbReference>
<keyword evidence="2 3" id="KW-0727">SH2 domain</keyword>
<keyword evidence="9" id="KW-1185">Reference proteome</keyword>